<organism evidence="1 2">
    <name type="scientific">Phytophthora palmivora</name>
    <dbReference type="NCBI Taxonomy" id="4796"/>
    <lineage>
        <taxon>Eukaryota</taxon>
        <taxon>Sar</taxon>
        <taxon>Stramenopiles</taxon>
        <taxon>Oomycota</taxon>
        <taxon>Peronosporomycetes</taxon>
        <taxon>Peronosporales</taxon>
        <taxon>Peronosporaceae</taxon>
        <taxon>Phytophthora</taxon>
    </lineage>
</organism>
<dbReference type="AlphaFoldDB" id="A0A2P4YMY1"/>
<evidence type="ECO:0000313" key="2">
    <source>
        <dbReference type="Proteomes" id="UP000237271"/>
    </source>
</evidence>
<keyword evidence="2" id="KW-1185">Reference proteome</keyword>
<gene>
    <name evidence="1" type="ORF">PHPALM_3225</name>
</gene>
<evidence type="ECO:0000313" key="1">
    <source>
        <dbReference type="EMBL" id="POM79158.1"/>
    </source>
</evidence>
<reference evidence="1 2" key="1">
    <citation type="journal article" date="2017" name="Genome Biol. Evol.">
        <title>Phytophthora megakarya and P. palmivora, closely related causal agents of cacao black pod rot, underwent increases in genome sizes and gene numbers by different mechanisms.</title>
        <authorList>
            <person name="Ali S.S."/>
            <person name="Shao J."/>
            <person name="Lary D.J."/>
            <person name="Kronmiller B."/>
            <person name="Shen D."/>
            <person name="Strem M.D."/>
            <person name="Amoako-Attah I."/>
            <person name="Akrofi A.Y."/>
            <person name="Begoude B.A."/>
            <person name="Ten Hoopen G.M."/>
            <person name="Coulibaly K."/>
            <person name="Kebe B.I."/>
            <person name="Melnick R.L."/>
            <person name="Guiltinan M.J."/>
            <person name="Tyler B.M."/>
            <person name="Meinhardt L.W."/>
            <person name="Bailey B.A."/>
        </authorList>
    </citation>
    <scope>NUCLEOTIDE SEQUENCE [LARGE SCALE GENOMIC DNA]</scope>
    <source>
        <strain evidence="2">sbr112.9</strain>
    </source>
</reference>
<comment type="caution">
    <text evidence="1">The sequence shown here is derived from an EMBL/GenBank/DDBJ whole genome shotgun (WGS) entry which is preliminary data.</text>
</comment>
<protein>
    <submittedName>
        <fullName evidence="1">Uncharacterized protein</fullName>
    </submittedName>
</protein>
<dbReference type="EMBL" id="NCKW01001833">
    <property type="protein sequence ID" value="POM79158.1"/>
    <property type="molecule type" value="Genomic_DNA"/>
</dbReference>
<name>A0A2P4YMY1_9STRA</name>
<sequence>MQVVEDCFGDILDLIDRWNVSKVPGFMVWSNDAVGNNLVGAETLGLRIFNALNRAAELASRPDIITQGAIDAFVAAER</sequence>
<dbReference type="Proteomes" id="UP000237271">
    <property type="component" value="Unassembled WGS sequence"/>
</dbReference>
<accession>A0A2P4YMY1</accession>
<proteinExistence type="predicted"/>